<organism evidence="7 8">
    <name type="scientific">Capsicum annuum</name>
    <name type="common">Capsicum pepper</name>
    <dbReference type="NCBI Taxonomy" id="4072"/>
    <lineage>
        <taxon>Eukaryota</taxon>
        <taxon>Viridiplantae</taxon>
        <taxon>Streptophyta</taxon>
        <taxon>Embryophyta</taxon>
        <taxon>Tracheophyta</taxon>
        <taxon>Spermatophyta</taxon>
        <taxon>Magnoliopsida</taxon>
        <taxon>eudicotyledons</taxon>
        <taxon>Gunneridae</taxon>
        <taxon>Pentapetalae</taxon>
        <taxon>asterids</taxon>
        <taxon>lamiids</taxon>
        <taxon>Solanales</taxon>
        <taxon>Solanaceae</taxon>
        <taxon>Solanoideae</taxon>
        <taxon>Capsiceae</taxon>
        <taxon>Capsicum</taxon>
    </lineage>
</organism>
<dbReference type="EMBL" id="AYRZ02000044">
    <property type="protein sequence ID" value="PHT63143.1"/>
    <property type="molecule type" value="Genomic_DNA"/>
</dbReference>
<sequence length="184" mass="20861">MNEGGENDFLIWENDEVWSFLNSDNGQLDGSSVEFVGDKLPDPNRSNTCQALTTVKEVGEASLDGKKKCRSNEKKGTNESCEPKSGADGDGGRESSHELHIRTERERRKRMRNMFEELQTLLPHLQPKYRKYVIFIVEEINEEFSYQILATTLYLETIDDSKSIYLYINGPGGDVSSLPNLLCC</sequence>
<evidence type="ECO:0000256" key="2">
    <source>
        <dbReference type="ARBA" id="ARBA00023015"/>
    </source>
</evidence>
<dbReference type="InterPro" id="IPR045239">
    <property type="entry name" value="bHLH95_bHLH"/>
</dbReference>
<dbReference type="GO" id="GO:0005634">
    <property type="term" value="C:nucleus"/>
    <property type="evidence" value="ECO:0007669"/>
    <property type="project" value="UniProtKB-SubCell"/>
</dbReference>
<proteinExistence type="predicted"/>
<evidence type="ECO:0000313" key="8">
    <source>
        <dbReference type="Proteomes" id="UP000222542"/>
    </source>
</evidence>
<keyword evidence="2" id="KW-0805">Transcription regulation</keyword>
<keyword evidence="3" id="KW-0804">Transcription</keyword>
<comment type="subcellular location">
    <subcellularLocation>
        <location evidence="1">Nucleus</location>
    </subcellularLocation>
</comment>
<protein>
    <recommendedName>
        <fullName evidence="6">BHLH domain-containing protein</fullName>
    </recommendedName>
</protein>
<evidence type="ECO:0000256" key="5">
    <source>
        <dbReference type="SAM" id="MobiDB-lite"/>
    </source>
</evidence>
<evidence type="ECO:0000259" key="6">
    <source>
        <dbReference type="Pfam" id="PF00010"/>
    </source>
</evidence>
<dbReference type="GO" id="GO:0009960">
    <property type="term" value="P:endosperm development"/>
    <property type="evidence" value="ECO:0007669"/>
    <property type="project" value="InterPro"/>
</dbReference>
<dbReference type="InterPro" id="IPR044278">
    <property type="entry name" value="BHLH95-like"/>
</dbReference>
<dbReference type="CDD" id="cd11393">
    <property type="entry name" value="bHLH_AtbHLH_like"/>
    <property type="match status" value="1"/>
</dbReference>
<evidence type="ECO:0000313" key="7">
    <source>
        <dbReference type="EMBL" id="PHT63143.1"/>
    </source>
</evidence>
<evidence type="ECO:0000256" key="3">
    <source>
        <dbReference type="ARBA" id="ARBA00023163"/>
    </source>
</evidence>
<dbReference type="InterPro" id="IPR029045">
    <property type="entry name" value="ClpP/crotonase-like_dom_sf"/>
</dbReference>
<dbReference type="PANTHER" id="PTHR46772:SF8">
    <property type="entry name" value="TRANSCRIPTION FACTOR BHLH95"/>
    <property type="match status" value="1"/>
</dbReference>
<name>A0A2G2Y067_CAPAN</name>
<dbReference type="PANTHER" id="PTHR46772">
    <property type="entry name" value="BHLH DOMAIN-CONTAINING PROTEIN"/>
    <property type="match status" value="1"/>
</dbReference>
<dbReference type="SUPFAM" id="SSF52096">
    <property type="entry name" value="ClpP/crotonase"/>
    <property type="match status" value="1"/>
</dbReference>
<evidence type="ECO:0000256" key="4">
    <source>
        <dbReference type="ARBA" id="ARBA00023242"/>
    </source>
</evidence>
<dbReference type="Gene3D" id="3.90.226.10">
    <property type="entry name" value="2-enoyl-CoA Hydratase, Chain A, domain 1"/>
    <property type="match status" value="1"/>
</dbReference>
<dbReference type="Proteomes" id="UP000222542">
    <property type="component" value="Unassembled WGS sequence"/>
</dbReference>
<accession>A0A2G2Y067</accession>
<reference evidence="7 8" key="1">
    <citation type="journal article" date="2014" name="Nat. Genet.">
        <title>Genome sequence of the hot pepper provides insights into the evolution of pungency in Capsicum species.</title>
        <authorList>
            <person name="Kim S."/>
            <person name="Park M."/>
            <person name="Yeom S.I."/>
            <person name="Kim Y.M."/>
            <person name="Lee J.M."/>
            <person name="Lee H.A."/>
            <person name="Seo E."/>
            <person name="Choi J."/>
            <person name="Cheong K."/>
            <person name="Kim K.T."/>
            <person name="Jung K."/>
            <person name="Lee G.W."/>
            <person name="Oh S.K."/>
            <person name="Bae C."/>
            <person name="Kim S.B."/>
            <person name="Lee H.Y."/>
            <person name="Kim S.Y."/>
            <person name="Kim M.S."/>
            <person name="Kang B.C."/>
            <person name="Jo Y.D."/>
            <person name="Yang H.B."/>
            <person name="Jeong H.J."/>
            <person name="Kang W.H."/>
            <person name="Kwon J.K."/>
            <person name="Shin C."/>
            <person name="Lim J.Y."/>
            <person name="Park J.H."/>
            <person name="Huh J.H."/>
            <person name="Kim J.S."/>
            <person name="Kim B.D."/>
            <person name="Cohen O."/>
            <person name="Paran I."/>
            <person name="Suh M.C."/>
            <person name="Lee S.B."/>
            <person name="Kim Y.K."/>
            <person name="Shin Y."/>
            <person name="Noh S.J."/>
            <person name="Park J."/>
            <person name="Seo Y.S."/>
            <person name="Kwon S.Y."/>
            <person name="Kim H.A."/>
            <person name="Park J.M."/>
            <person name="Kim H.J."/>
            <person name="Choi S.B."/>
            <person name="Bosland P.W."/>
            <person name="Reeves G."/>
            <person name="Jo S.H."/>
            <person name="Lee B.W."/>
            <person name="Cho H.T."/>
            <person name="Choi H.S."/>
            <person name="Lee M.S."/>
            <person name="Yu Y."/>
            <person name="Do Choi Y."/>
            <person name="Park B.S."/>
            <person name="van Deynze A."/>
            <person name="Ashrafi H."/>
            <person name="Hill T."/>
            <person name="Kim W.T."/>
            <person name="Pai H.S."/>
            <person name="Ahn H.K."/>
            <person name="Yeam I."/>
            <person name="Giovannoni J.J."/>
            <person name="Rose J.K."/>
            <person name="Sorensen I."/>
            <person name="Lee S.J."/>
            <person name="Kim R.W."/>
            <person name="Choi I.Y."/>
            <person name="Choi B.S."/>
            <person name="Lim J.S."/>
            <person name="Lee Y.H."/>
            <person name="Choi D."/>
        </authorList>
    </citation>
    <scope>NUCLEOTIDE SEQUENCE [LARGE SCALE GENOMIC DNA]</scope>
    <source>
        <strain evidence="8">cv. CM334</strain>
    </source>
</reference>
<feature type="region of interest" description="Disordered" evidence="5">
    <location>
        <begin position="63"/>
        <end position="100"/>
    </location>
</feature>
<dbReference type="GO" id="GO:0003700">
    <property type="term" value="F:DNA-binding transcription factor activity"/>
    <property type="evidence" value="ECO:0007669"/>
    <property type="project" value="InterPro"/>
</dbReference>
<dbReference type="SUPFAM" id="SSF47459">
    <property type="entry name" value="HLH, helix-loop-helix DNA-binding domain"/>
    <property type="match status" value="1"/>
</dbReference>
<dbReference type="InterPro" id="IPR023562">
    <property type="entry name" value="ClpP/TepA"/>
</dbReference>
<dbReference type="STRING" id="4072.A0A2G2Y067"/>
<dbReference type="OMA" id="HIWMERE"/>
<keyword evidence="4" id="KW-0539">Nucleus</keyword>
<dbReference type="Pfam" id="PF00010">
    <property type="entry name" value="HLH"/>
    <property type="match status" value="1"/>
</dbReference>
<feature type="domain" description="BHLH" evidence="6">
    <location>
        <begin position="99"/>
        <end position="128"/>
    </location>
</feature>
<gene>
    <name evidence="7" type="ORF">T459_33058</name>
</gene>
<dbReference type="InterPro" id="IPR011598">
    <property type="entry name" value="bHLH_dom"/>
</dbReference>
<dbReference type="Gramene" id="PHT63143">
    <property type="protein sequence ID" value="PHT63143"/>
    <property type="gene ID" value="T459_33058"/>
</dbReference>
<keyword evidence="8" id="KW-1185">Reference proteome</keyword>
<dbReference type="GO" id="GO:0046983">
    <property type="term" value="F:protein dimerization activity"/>
    <property type="evidence" value="ECO:0007669"/>
    <property type="project" value="InterPro"/>
</dbReference>
<dbReference type="InterPro" id="IPR036638">
    <property type="entry name" value="HLH_DNA-bd_sf"/>
</dbReference>
<evidence type="ECO:0000256" key="1">
    <source>
        <dbReference type="ARBA" id="ARBA00004123"/>
    </source>
</evidence>
<dbReference type="AlphaFoldDB" id="A0A2G2Y067"/>
<comment type="caution">
    <text evidence="7">The sequence shown here is derived from an EMBL/GenBank/DDBJ whole genome shotgun (WGS) entry which is preliminary data.</text>
</comment>
<reference evidence="7 8" key="2">
    <citation type="journal article" date="2017" name="Genome Biol.">
        <title>New reference genome sequences of hot pepper reveal the massive evolution of plant disease-resistance genes by retroduplication.</title>
        <authorList>
            <person name="Kim S."/>
            <person name="Park J."/>
            <person name="Yeom S.I."/>
            <person name="Kim Y.M."/>
            <person name="Seo E."/>
            <person name="Kim K.T."/>
            <person name="Kim M.S."/>
            <person name="Lee J.M."/>
            <person name="Cheong K."/>
            <person name="Shin H.S."/>
            <person name="Kim S.B."/>
            <person name="Han K."/>
            <person name="Lee J."/>
            <person name="Park M."/>
            <person name="Lee H.A."/>
            <person name="Lee H.Y."/>
            <person name="Lee Y."/>
            <person name="Oh S."/>
            <person name="Lee J.H."/>
            <person name="Choi E."/>
            <person name="Choi E."/>
            <person name="Lee S.E."/>
            <person name="Jeon J."/>
            <person name="Kim H."/>
            <person name="Choi G."/>
            <person name="Song H."/>
            <person name="Lee J."/>
            <person name="Lee S.C."/>
            <person name="Kwon J.K."/>
            <person name="Lee H.Y."/>
            <person name="Koo N."/>
            <person name="Hong Y."/>
            <person name="Kim R.W."/>
            <person name="Kang W.H."/>
            <person name="Huh J.H."/>
            <person name="Kang B.C."/>
            <person name="Yang T.J."/>
            <person name="Lee Y.H."/>
            <person name="Bennetzen J.L."/>
            <person name="Choi D."/>
        </authorList>
    </citation>
    <scope>NUCLEOTIDE SEQUENCE [LARGE SCALE GENOMIC DNA]</scope>
    <source>
        <strain evidence="8">cv. CM334</strain>
    </source>
</reference>
<dbReference type="Gene3D" id="4.10.280.10">
    <property type="entry name" value="Helix-loop-helix DNA-binding domain"/>
    <property type="match status" value="1"/>
</dbReference>
<dbReference type="Pfam" id="PF00574">
    <property type="entry name" value="CLP_protease"/>
    <property type="match status" value="1"/>
</dbReference>